<sequence>MPTSRRCPPNGDTCVTSTDRDPAASCDAAVVVAGGGARRLGRDKPEIVVGGRRLLDAAIAAARGARTVVVGPPRAVPDHVTVVREDPPGGGPLAAIAAGLAAVPADARTIAVVAADVPEVEPSTLAGLAALRAATGAAVAIAEDVHGRPQYLLAVWEADALRAALVGIDEPSGVPVRAIVPPDAPRLRQPLADVDTPEDLARALASPLAVRRLLRTTLPALPASPGPLVPGAVLADPLVAAAPFPPFDQSAMDGWAVAGPPPWRPVEGAAVAGHDPLPLGTGTAVRIATGARLPMGADRVVRDEEIVRDGALLGCADPARDDVRRIGSAWQAGTTLAPAGTAIDPATVSLATAAGVSFLPSRGPVRIRLHTSGDEVGAAGRTGLPETAWGPVATTFETAGADVRRGPHLRDAPASFGAALLPDGADVVVIIGATGRGAADRLRDALAEAGATQLVDGVDVRPGGSLLVATVPDGPIVVGLGGNPMAAMLGAALLARPLCAALLREGPRTVDLLLLADGNPDDRWRMLPVEPDGAGRWLLPATVATPHLRDAVGRRAVALVPPLARPGDLVERLA</sequence>
<evidence type="ECO:0000256" key="1">
    <source>
        <dbReference type="ARBA" id="ARBA00002901"/>
    </source>
</evidence>
<dbReference type="EMBL" id="VIGX01000008">
    <property type="protein sequence ID" value="TWS28115.1"/>
    <property type="molecule type" value="Genomic_DNA"/>
</dbReference>
<dbReference type="EC" id="2.10.1.1" evidence="5"/>
<dbReference type="InterPro" id="IPR025877">
    <property type="entry name" value="MobA-like_NTP_Trfase"/>
</dbReference>
<gene>
    <name evidence="8" type="ORF">FK530_15640</name>
</gene>
<evidence type="ECO:0000256" key="3">
    <source>
        <dbReference type="ARBA" id="ARBA00022505"/>
    </source>
</evidence>
<comment type="cofactor">
    <cofactor evidence="5">
        <name>Mg(2+)</name>
        <dbReference type="ChEBI" id="CHEBI:18420"/>
    </cofactor>
</comment>
<dbReference type="SUPFAM" id="SSF53448">
    <property type="entry name" value="Nucleotide-diphospho-sugar transferases"/>
    <property type="match status" value="1"/>
</dbReference>
<evidence type="ECO:0000313" key="8">
    <source>
        <dbReference type="EMBL" id="TWS28115.1"/>
    </source>
</evidence>
<organism evidence="8 9">
    <name type="scientific">Tsukamurella conjunctivitidis</name>
    <dbReference type="NCBI Taxonomy" id="2592068"/>
    <lineage>
        <taxon>Bacteria</taxon>
        <taxon>Bacillati</taxon>
        <taxon>Actinomycetota</taxon>
        <taxon>Actinomycetes</taxon>
        <taxon>Mycobacteriales</taxon>
        <taxon>Tsukamurellaceae</taxon>
        <taxon>Tsukamurella</taxon>
    </lineage>
</organism>
<evidence type="ECO:0000256" key="5">
    <source>
        <dbReference type="RuleBase" id="RU365090"/>
    </source>
</evidence>
<comment type="pathway">
    <text evidence="5">Cofactor biosynthesis; molybdopterin biosynthesis.</text>
</comment>
<name>A0A5C5S110_9ACTN</name>
<dbReference type="InterPro" id="IPR038987">
    <property type="entry name" value="MoeA-like"/>
</dbReference>
<dbReference type="GO" id="GO:0016779">
    <property type="term" value="F:nucleotidyltransferase activity"/>
    <property type="evidence" value="ECO:0007669"/>
    <property type="project" value="UniProtKB-ARBA"/>
</dbReference>
<dbReference type="InterPro" id="IPR036425">
    <property type="entry name" value="MoaB/Mog-like_dom_sf"/>
</dbReference>
<dbReference type="Pfam" id="PF00994">
    <property type="entry name" value="MoCF_biosynth"/>
    <property type="match status" value="1"/>
</dbReference>
<comment type="similarity">
    <text evidence="2 5">Belongs to the MoeA family.</text>
</comment>
<dbReference type="Pfam" id="PF12804">
    <property type="entry name" value="NTP_transf_3"/>
    <property type="match status" value="1"/>
</dbReference>
<dbReference type="InterPro" id="IPR036135">
    <property type="entry name" value="MoeA_linker/N_sf"/>
</dbReference>
<keyword evidence="5" id="KW-0501">Molybdenum cofactor biosynthesis</keyword>
<dbReference type="GO" id="GO:0005829">
    <property type="term" value="C:cytosol"/>
    <property type="evidence" value="ECO:0007669"/>
    <property type="project" value="TreeGrafter"/>
</dbReference>
<comment type="function">
    <text evidence="1 5">Catalyzes the insertion of molybdate into adenylated molybdopterin with the concomitant release of AMP.</text>
</comment>
<evidence type="ECO:0000256" key="4">
    <source>
        <dbReference type="ARBA" id="ARBA00047317"/>
    </source>
</evidence>
<evidence type="ECO:0000256" key="6">
    <source>
        <dbReference type="SAM" id="MobiDB-lite"/>
    </source>
</evidence>
<dbReference type="Gene3D" id="3.40.980.10">
    <property type="entry name" value="MoaB/Mog-like domain"/>
    <property type="match status" value="1"/>
</dbReference>
<comment type="caution">
    <text evidence="8">The sequence shown here is derived from an EMBL/GenBank/DDBJ whole genome shotgun (WGS) entry which is preliminary data.</text>
</comment>
<comment type="catalytic activity">
    <reaction evidence="4">
        <text>adenylyl-molybdopterin + molybdate = Mo-molybdopterin + AMP + H(+)</text>
        <dbReference type="Rhea" id="RHEA:35047"/>
        <dbReference type="ChEBI" id="CHEBI:15378"/>
        <dbReference type="ChEBI" id="CHEBI:36264"/>
        <dbReference type="ChEBI" id="CHEBI:62727"/>
        <dbReference type="ChEBI" id="CHEBI:71302"/>
        <dbReference type="ChEBI" id="CHEBI:456215"/>
        <dbReference type="EC" id="2.10.1.1"/>
    </reaction>
</comment>
<dbReference type="SUPFAM" id="SSF63882">
    <property type="entry name" value="MoeA N-terminal region -like"/>
    <property type="match status" value="1"/>
</dbReference>
<dbReference type="Gene3D" id="3.90.105.10">
    <property type="entry name" value="Molybdopterin biosynthesis moea protein, domain 2"/>
    <property type="match status" value="1"/>
</dbReference>
<evidence type="ECO:0000313" key="9">
    <source>
        <dbReference type="Proteomes" id="UP000319375"/>
    </source>
</evidence>
<keyword evidence="5" id="KW-0808">Transferase</keyword>
<proteinExistence type="inferred from homology"/>
<dbReference type="Gene3D" id="2.170.190.11">
    <property type="entry name" value="Molybdopterin biosynthesis moea protein, domain 3"/>
    <property type="match status" value="1"/>
</dbReference>
<keyword evidence="5" id="KW-0460">Magnesium</keyword>
<dbReference type="UniPathway" id="UPA00344"/>
<protein>
    <recommendedName>
        <fullName evidence="5">Molybdopterin molybdenumtransferase</fullName>
        <ecNumber evidence="5">2.10.1.1</ecNumber>
    </recommendedName>
</protein>
<dbReference type="GO" id="GO:0046872">
    <property type="term" value="F:metal ion binding"/>
    <property type="evidence" value="ECO:0007669"/>
    <property type="project" value="UniProtKB-UniRule"/>
</dbReference>
<evidence type="ECO:0000256" key="2">
    <source>
        <dbReference type="ARBA" id="ARBA00010763"/>
    </source>
</evidence>
<accession>A0A5C5S110</accession>
<keyword evidence="5" id="KW-0479">Metal-binding</keyword>
<feature type="domain" description="MoaB/Mog" evidence="7">
    <location>
        <begin position="368"/>
        <end position="501"/>
    </location>
</feature>
<dbReference type="GO" id="GO:0006777">
    <property type="term" value="P:Mo-molybdopterin cofactor biosynthetic process"/>
    <property type="evidence" value="ECO:0007669"/>
    <property type="project" value="UniProtKB-UniRule"/>
</dbReference>
<evidence type="ECO:0000259" key="7">
    <source>
        <dbReference type="SMART" id="SM00852"/>
    </source>
</evidence>
<dbReference type="InterPro" id="IPR005110">
    <property type="entry name" value="MoeA_linker/N"/>
</dbReference>
<dbReference type="PANTHER" id="PTHR10192">
    <property type="entry name" value="MOLYBDOPTERIN BIOSYNTHESIS PROTEIN"/>
    <property type="match status" value="1"/>
</dbReference>
<feature type="region of interest" description="Disordered" evidence="6">
    <location>
        <begin position="1"/>
        <end position="20"/>
    </location>
</feature>
<dbReference type="GO" id="GO:0061599">
    <property type="term" value="F:molybdopterin molybdotransferase activity"/>
    <property type="evidence" value="ECO:0007669"/>
    <property type="project" value="UniProtKB-UniRule"/>
</dbReference>
<dbReference type="InterPro" id="IPR029044">
    <property type="entry name" value="Nucleotide-diphossugar_trans"/>
</dbReference>
<dbReference type="SMART" id="SM00852">
    <property type="entry name" value="MoCF_biosynth"/>
    <property type="match status" value="1"/>
</dbReference>
<dbReference type="InterPro" id="IPR001453">
    <property type="entry name" value="MoaB/Mog_dom"/>
</dbReference>
<keyword evidence="3 5" id="KW-0500">Molybdenum</keyword>
<dbReference type="PANTHER" id="PTHR10192:SF5">
    <property type="entry name" value="GEPHYRIN"/>
    <property type="match status" value="1"/>
</dbReference>
<dbReference type="AlphaFoldDB" id="A0A5C5S110"/>
<reference evidence="8 9" key="1">
    <citation type="submission" date="2019-06" db="EMBL/GenBank/DDBJ databases">
        <title>Tsukamurella conjunctivitidis sp. nov., Tsukamurella assacharolytica sp. nov. and Tsukamurella sputae sp. nov. isolated from patients with conjunctivitis, bacteraemia (lymphoma) and respiratory infection (sputum) in Hong Kong.</title>
        <authorList>
            <person name="Teng J.L.L."/>
            <person name="Lee H.H."/>
            <person name="Fong J.Y.H."/>
            <person name="Fok K.M.N."/>
            <person name="Lau S.K.P."/>
            <person name="Woo P.C.Y."/>
        </authorList>
    </citation>
    <scope>NUCLEOTIDE SEQUENCE [LARGE SCALE GENOMIC DNA]</scope>
    <source>
        <strain evidence="8 9">HKU72</strain>
    </source>
</reference>
<keyword evidence="9" id="KW-1185">Reference proteome</keyword>
<dbReference type="Pfam" id="PF03453">
    <property type="entry name" value="MoeA_N"/>
    <property type="match status" value="1"/>
</dbReference>
<dbReference type="Proteomes" id="UP000319375">
    <property type="component" value="Unassembled WGS sequence"/>
</dbReference>
<dbReference type="SUPFAM" id="SSF53218">
    <property type="entry name" value="Molybdenum cofactor biosynthesis proteins"/>
    <property type="match status" value="1"/>
</dbReference>
<dbReference type="Gene3D" id="3.90.550.10">
    <property type="entry name" value="Spore Coat Polysaccharide Biosynthesis Protein SpsA, Chain A"/>
    <property type="match status" value="1"/>
</dbReference>